<reference evidence="3" key="1">
    <citation type="journal article" date="2019" name="Int. J. Syst. Evol. Microbiol.">
        <title>The Global Catalogue of Microorganisms (GCM) 10K type strain sequencing project: providing services to taxonomists for standard genome sequencing and annotation.</title>
        <authorList>
            <consortium name="The Broad Institute Genomics Platform"/>
            <consortium name="The Broad Institute Genome Sequencing Center for Infectious Disease"/>
            <person name="Wu L."/>
            <person name="Ma J."/>
        </authorList>
    </citation>
    <scope>NUCLEOTIDE SEQUENCE [LARGE SCALE GENOMIC DNA]</scope>
    <source>
        <strain evidence="3">JCM 17525</strain>
    </source>
</reference>
<evidence type="ECO:0000313" key="3">
    <source>
        <dbReference type="Proteomes" id="UP001501456"/>
    </source>
</evidence>
<protein>
    <recommendedName>
        <fullName evidence="4">SGNH/GDSL hydrolase family protein</fullName>
    </recommendedName>
</protein>
<sequence length="296" mass="34621">MRNYLVQLLKFTIIPILFCVLVFVLFITKKEKRKDIWHDISISNKIILMGDSEIKRIPPSAISDSTYNYATIAEHHYFTYLKLKNLLSYPDSNINTVVLGLSVHNFAPIFEKYFSSKTARGNSSFERYLYDLPYKNNDFIDFFSFQKKLVSYFPDLLKDDTDWGYVESLSENPSDKIVGDAIDLHYNHPNTTMCLSQLEYLEKIVNLCTTNNIRLVVVSMPVHFKYKINVEEKYYTILADFIKQNPDIEYQNYLHLDIDSKYMADGNHLNTNGGILIGNYIKERLKVKTRNSVYTK</sequence>
<keyword evidence="1" id="KW-0472">Membrane</keyword>
<feature type="transmembrane region" description="Helical" evidence="1">
    <location>
        <begin position="6"/>
        <end position="27"/>
    </location>
</feature>
<organism evidence="2 3">
    <name type="scientific">Corallibacter vietnamensis</name>
    <dbReference type="NCBI Taxonomy" id="904130"/>
    <lineage>
        <taxon>Bacteria</taxon>
        <taxon>Pseudomonadati</taxon>
        <taxon>Bacteroidota</taxon>
        <taxon>Flavobacteriia</taxon>
        <taxon>Flavobacteriales</taxon>
        <taxon>Flavobacteriaceae</taxon>
        <taxon>Corallibacter</taxon>
    </lineage>
</organism>
<dbReference type="Proteomes" id="UP001501456">
    <property type="component" value="Unassembled WGS sequence"/>
</dbReference>
<evidence type="ECO:0000256" key="1">
    <source>
        <dbReference type="SAM" id="Phobius"/>
    </source>
</evidence>
<dbReference type="RefSeq" id="WP_344730744.1">
    <property type="nucleotide sequence ID" value="NZ_BAABBI010000004.1"/>
</dbReference>
<dbReference type="Gene3D" id="3.40.50.1110">
    <property type="entry name" value="SGNH hydrolase"/>
    <property type="match status" value="1"/>
</dbReference>
<evidence type="ECO:0008006" key="4">
    <source>
        <dbReference type="Google" id="ProtNLM"/>
    </source>
</evidence>
<proteinExistence type="predicted"/>
<keyword evidence="1" id="KW-0812">Transmembrane</keyword>
<keyword evidence="3" id="KW-1185">Reference proteome</keyword>
<dbReference type="SUPFAM" id="SSF52266">
    <property type="entry name" value="SGNH hydrolase"/>
    <property type="match status" value="1"/>
</dbReference>
<keyword evidence="1" id="KW-1133">Transmembrane helix</keyword>
<name>A0ABP7HB57_9FLAO</name>
<dbReference type="InterPro" id="IPR036514">
    <property type="entry name" value="SGNH_hydro_sf"/>
</dbReference>
<gene>
    <name evidence="2" type="ORF">GCM10022271_22970</name>
</gene>
<accession>A0ABP7HB57</accession>
<evidence type="ECO:0000313" key="2">
    <source>
        <dbReference type="EMBL" id="GAA3790052.1"/>
    </source>
</evidence>
<comment type="caution">
    <text evidence="2">The sequence shown here is derived from an EMBL/GenBank/DDBJ whole genome shotgun (WGS) entry which is preliminary data.</text>
</comment>
<dbReference type="EMBL" id="BAABBI010000004">
    <property type="protein sequence ID" value="GAA3790052.1"/>
    <property type="molecule type" value="Genomic_DNA"/>
</dbReference>